<keyword evidence="1" id="KW-0812">Transmembrane</keyword>
<feature type="transmembrane region" description="Helical" evidence="1">
    <location>
        <begin position="216"/>
        <end position="236"/>
    </location>
</feature>
<comment type="caution">
    <text evidence="3">The sequence shown here is derived from an EMBL/GenBank/DDBJ whole genome shotgun (WGS) entry which is preliminary data.</text>
</comment>
<keyword evidence="1" id="KW-0472">Membrane</keyword>
<feature type="transmembrane region" description="Helical" evidence="1">
    <location>
        <begin position="272"/>
        <end position="293"/>
    </location>
</feature>
<proteinExistence type="predicted"/>
<keyword evidence="1" id="KW-1133">Transmembrane helix</keyword>
<feature type="chain" id="PRO_5038713111" description="Integral membrane protein" evidence="2">
    <location>
        <begin position="21"/>
        <end position="302"/>
    </location>
</feature>
<evidence type="ECO:0000313" key="4">
    <source>
        <dbReference type="Proteomes" id="UP000712713"/>
    </source>
</evidence>
<sequence>MSALRSAASLVLLLAAVAMALVGVGSHWLDRAARTPEPVREFVGTVTRDDAIIQAVATQMEASAFEAIPDLADLIPGLRTELESALRQGIDLALSDADLNRAWYAAVDQARADTVAGLDAMRDHHGSAPLVSFPLTPFIELGEAKLFELSDPRIHPYLDQIQLPRDAAVPLGVLPAQPAHWAAEALGISSQWRWYFGVAGILAVVGLLVGSRRGRWVALLLAAGAGIVAIATARLFTENAGTISPGSGVAATLRARIIDGVTESLNQALMTAFWAGIAILVVAGIGLMLAAAASRAHRRSAR</sequence>
<accession>A0A921EQM3</accession>
<reference evidence="3" key="2">
    <citation type="submission" date="2021-09" db="EMBL/GenBank/DDBJ databases">
        <authorList>
            <person name="Gilroy R."/>
        </authorList>
    </citation>
    <scope>NUCLEOTIDE SEQUENCE</scope>
    <source>
        <strain evidence="3">ChiGjej3B3-7470</strain>
    </source>
</reference>
<dbReference type="EMBL" id="DYZF01000164">
    <property type="protein sequence ID" value="HJE51595.1"/>
    <property type="molecule type" value="Genomic_DNA"/>
</dbReference>
<dbReference type="AlphaFoldDB" id="A0A921EQM3"/>
<evidence type="ECO:0000256" key="2">
    <source>
        <dbReference type="SAM" id="SignalP"/>
    </source>
</evidence>
<reference evidence="3" key="1">
    <citation type="journal article" date="2021" name="PeerJ">
        <title>Extensive microbial diversity within the chicken gut microbiome revealed by metagenomics and culture.</title>
        <authorList>
            <person name="Gilroy R."/>
            <person name="Ravi A."/>
            <person name="Getino M."/>
            <person name="Pursley I."/>
            <person name="Horton D.L."/>
            <person name="Alikhan N.F."/>
            <person name="Baker D."/>
            <person name="Gharbi K."/>
            <person name="Hall N."/>
            <person name="Watson M."/>
            <person name="Adriaenssens E.M."/>
            <person name="Foster-Nyarko E."/>
            <person name="Jarju S."/>
            <person name="Secka A."/>
            <person name="Antonio M."/>
            <person name="Oren A."/>
            <person name="Chaudhuri R.R."/>
            <person name="La Ragione R."/>
            <person name="Hildebrand F."/>
            <person name="Pallen M.J."/>
        </authorList>
    </citation>
    <scope>NUCLEOTIDE SEQUENCE</scope>
    <source>
        <strain evidence="3">ChiGjej3B3-7470</strain>
    </source>
</reference>
<evidence type="ECO:0008006" key="5">
    <source>
        <dbReference type="Google" id="ProtNLM"/>
    </source>
</evidence>
<dbReference type="Proteomes" id="UP000712713">
    <property type="component" value="Unassembled WGS sequence"/>
</dbReference>
<keyword evidence="2" id="KW-0732">Signal</keyword>
<evidence type="ECO:0000256" key="1">
    <source>
        <dbReference type="SAM" id="Phobius"/>
    </source>
</evidence>
<evidence type="ECO:0000313" key="3">
    <source>
        <dbReference type="EMBL" id="HJE51595.1"/>
    </source>
</evidence>
<feature type="signal peptide" evidence="2">
    <location>
        <begin position="1"/>
        <end position="20"/>
    </location>
</feature>
<protein>
    <recommendedName>
        <fullName evidence="5">Integral membrane protein</fullName>
    </recommendedName>
</protein>
<organism evidence="3 4">
    <name type="scientific">Tessaracoccus flavescens</name>
    <dbReference type="NCBI Taxonomy" id="399497"/>
    <lineage>
        <taxon>Bacteria</taxon>
        <taxon>Bacillati</taxon>
        <taxon>Actinomycetota</taxon>
        <taxon>Actinomycetes</taxon>
        <taxon>Propionibacteriales</taxon>
        <taxon>Propionibacteriaceae</taxon>
        <taxon>Tessaracoccus</taxon>
    </lineage>
</organism>
<name>A0A921EQM3_9ACTN</name>
<feature type="transmembrane region" description="Helical" evidence="1">
    <location>
        <begin position="192"/>
        <end position="209"/>
    </location>
</feature>
<gene>
    <name evidence="3" type="ORF">K8V15_06420</name>
</gene>